<evidence type="ECO:0000313" key="5">
    <source>
        <dbReference type="WBParaSite" id="BXY_1059100.1"/>
    </source>
</evidence>
<dbReference type="AlphaFoldDB" id="A0A1I7SC40"/>
<keyword evidence="4" id="KW-1185">Reference proteome</keyword>
<dbReference type="EMBL" id="CAJFCV020000001">
    <property type="protein sequence ID" value="CAG9086493.1"/>
    <property type="molecule type" value="Genomic_DNA"/>
</dbReference>
<dbReference type="Proteomes" id="UP000095284">
    <property type="component" value="Unplaced"/>
</dbReference>
<feature type="signal peptide" evidence="1">
    <location>
        <begin position="1"/>
        <end position="17"/>
    </location>
</feature>
<reference evidence="5" key="1">
    <citation type="submission" date="2016-11" db="UniProtKB">
        <authorList>
            <consortium name="WormBaseParasite"/>
        </authorList>
    </citation>
    <scope>IDENTIFICATION</scope>
</reference>
<dbReference type="WBParaSite" id="BXY_1059100.1">
    <property type="protein sequence ID" value="BXY_1059100.1"/>
    <property type="gene ID" value="BXY_1059100"/>
</dbReference>
<protein>
    <submittedName>
        <fullName evidence="2">(pine wood nematode) hypothetical protein</fullName>
    </submittedName>
</protein>
<proteinExistence type="predicted"/>
<sequence length="276" mass="31536">MWTALIALCLITPVANGLSCLVTRPGYGLVSEECPQGSVACRMKIDHNAVEFYQYSALYDRNQLVCIYKNEYGLMESSGCVQRKAGRARCWCVGDDDCNTPELAKELYEKFKSGDKFIQKEEKNEFEEFKKIAVKEHEKLHQKKHHHHQEHRSKIKKTVTTTSPTTLASIVFPPDQAEPKVIRVSDKEQYQNFIGSEQFKKAIATTEDHTELPYDTEEVVLLPSEEAEPHLQSFAQLRPGSHDIDDIMEPIYEFSSSFSLTSLLPLTLFSLLPRFL</sequence>
<evidence type="ECO:0000256" key="1">
    <source>
        <dbReference type="SAM" id="SignalP"/>
    </source>
</evidence>
<evidence type="ECO:0000313" key="3">
    <source>
        <dbReference type="Proteomes" id="UP000095284"/>
    </source>
</evidence>
<dbReference type="eggNOG" id="ENOG502S4XR">
    <property type="taxonomic scope" value="Eukaryota"/>
</dbReference>
<gene>
    <name evidence="2" type="ORF">BXYJ_LOCUS1957</name>
</gene>
<organism evidence="3 5">
    <name type="scientific">Bursaphelenchus xylophilus</name>
    <name type="common">Pinewood nematode worm</name>
    <name type="synonym">Aphelenchoides xylophilus</name>
    <dbReference type="NCBI Taxonomy" id="6326"/>
    <lineage>
        <taxon>Eukaryota</taxon>
        <taxon>Metazoa</taxon>
        <taxon>Ecdysozoa</taxon>
        <taxon>Nematoda</taxon>
        <taxon>Chromadorea</taxon>
        <taxon>Rhabditida</taxon>
        <taxon>Tylenchina</taxon>
        <taxon>Tylenchomorpha</taxon>
        <taxon>Aphelenchoidea</taxon>
        <taxon>Aphelenchoididae</taxon>
        <taxon>Bursaphelenchus</taxon>
    </lineage>
</organism>
<keyword evidence="1" id="KW-0732">Signal</keyword>
<dbReference type="EMBL" id="CAJFDI010000001">
    <property type="protein sequence ID" value="CAD5210495.1"/>
    <property type="molecule type" value="Genomic_DNA"/>
</dbReference>
<dbReference type="Proteomes" id="UP000659654">
    <property type="component" value="Unassembled WGS sequence"/>
</dbReference>
<reference evidence="2" key="2">
    <citation type="submission" date="2020-09" db="EMBL/GenBank/DDBJ databases">
        <authorList>
            <person name="Kikuchi T."/>
        </authorList>
    </citation>
    <scope>NUCLEOTIDE SEQUENCE</scope>
    <source>
        <strain evidence="2">Ka4C1</strain>
    </source>
</reference>
<dbReference type="OrthoDB" id="5832892at2759"/>
<accession>A0A1I7SC40</accession>
<name>A0A1I7SC40_BURXY</name>
<evidence type="ECO:0000313" key="4">
    <source>
        <dbReference type="Proteomes" id="UP000659654"/>
    </source>
</evidence>
<feature type="chain" id="PRO_5036022119" evidence="1">
    <location>
        <begin position="18"/>
        <end position="276"/>
    </location>
</feature>
<evidence type="ECO:0000313" key="2">
    <source>
        <dbReference type="EMBL" id="CAD5210495.1"/>
    </source>
</evidence>
<dbReference type="Proteomes" id="UP000582659">
    <property type="component" value="Unassembled WGS sequence"/>
</dbReference>